<dbReference type="AlphaFoldDB" id="A0A4C1XJT0"/>
<comment type="caution">
    <text evidence="1">The sequence shown here is derived from an EMBL/GenBank/DDBJ whole genome shotgun (WGS) entry which is preliminary data.</text>
</comment>
<proteinExistence type="predicted"/>
<dbReference type="EMBL" id="BGZK01000885">
    <property type="protein sequence ID" value="GBP64031.1"/>
    <property type="molecule type" value="Genomic_DNA"/>
</dbReference>
<protein>
    <submittedName>
        <fullName evidence="1">Uncharacterized protein</fullName>
    </submittedName>
</protein>
<evidence type="ECO:0000313" key="1">
    <source>
        <dbReference type="EMBL" id="GBP64031.1"/>
    </source>
</evidence>
<organism evidence="1 2">
    <name type="scientific">Eumeta variegata</name>
    <name type="common">Bagworm moth</name>
    <name type="synonym">Eumeta japonica</name>
    <dbReference type="NCBI Taxonomy" id="151549"/>
    <lineage>
        <taxon>Eukaryota</taxon>
        <taxon>Metazoa</taxon>
        <taxon>Ecdysozoa</taxon>
        <taxon>Arthropoda</taxon>
        <taxon>Hexapoda</taxon>
        <taxon>Insecta</taxon>
        <taxon>Pterygota</taxon>
        <taxon>Neoptera</taxon>
        <taxon>Endopterygota</taxon>
        <taxon>Lepidoptera</taxon>
        <taxon>Glossata</taxon>
        <taxon>Ditrysia</taxon>
        <taxon>Tineoidea</taxon>
        <taxon>Psychidae</taxon>
        <taxon>Oiketicinae</taxon>
        <taxon>Eumeta</taxon>
    </lineage>
</organism>
<name>A0A4C1XJT0_EUMVA</name>
<reference evidence="1 2" key="1">
    <citation type="journal article" date="2019" name="Commun. Biol.">
        <title>The bagworm genome reveals a unique fibroin gene that provides high tensile strength.</title>
        <authorList>
            <person name="Kono N."/>
            <person name="Nakamura H."/>
            <person name="Ohtoshi R."/>
            <person name="Tomita M."/>
            <person name="Numata K."/>
            <person name="Arakawa K."/>
        </authorList>
    </citation>
    <scope>NUCLEOTIDE SEQUENCE [LARGE SCALE GENOMIC DNA]</scope>
</reference>
<evidence type="ECO:0000313" key="2">
    <source>
        <dbReference type="Proteomes" id="UP000299102"/>
    </source>
</evidence>
<gene>
    <name evidence="1" type="ORF">EVAR_43047_1</name>
</gene>
<sequence length="116" mass="13056">MCRELDKRAIRALSEFTYACAAAGRGRAPFAFRWVAACSVAAVRRVHRPTLASALQYFLCNRHDRDLIARQKARFKHERVCALAHEPDRENCVNKLTGVLAMGVAGPDWNCHSPDF</sequence>
<dbReference type="Proteomes" id="UP000299102">
    <property type="component" value="Unassembled WGS sequence"/>
</dbReference>
<keyword evidence="2" id="KW-1185">Reference proteome</keyword>
<accession>A0A4C1XJT0</accession>